<dbReference type="Gene3D" id="1.10.10.10">
    <property type="entry name" value="Winged helix-like DNA-binding domain superfamily/Winged helix DNA-binding domain"/>
    <property type="match status" value="1"/>
</dbReference>
<dbReference type="RefSeq" id="WP_039122213.1">
    <property type="nucleotide sequence ID" value="NZ_AOJP01000004.1"/>
</dbReference>
<accession>A0A017H6D6</accession>
<dbReference type="PROSITE" id="PS50995">
    <property type="entry name" value="HTH_MARR_2"/>
    <property type="match status" value="1"/>
</dbReference>
<name>A0A017H6D6_9FUSO</name>
<dbReference type="EMBL" id="AUZI01000021">
    <property type="protein sequence ID" value="KID48848.1"/>
    <property type="molecule type" value="Genomic_DNA"/>
</dbReference>
<evidence type="ECO:0000313" key="2">
    <source>
        <dbReference type="Proteomes" id="UP000031184"/>
    </source>
</evidence>
<dbReference type="PATRIC" id="fig|1226633.4.peg.1798"/>
<dbReference type="OrthoDB" id="307535at2"/>
<protein>
    <submittedName>
        <fullName evidence="1">DNA-binding protein</fullName>
    </submittedName>
</protein>
<dbReference type="AlphaFoldDB" id="A0A017H6D6"/>
<dbReference type="InterPro" id="IPR036388">
    <property type="entry name" value="WH-like_DNA-bd_sf"/>
</dbReference>
<dbReference type="InterPro" id="IPR000835">
    <property type="entry name" value="HTH_MarR-typ"/>
</dbReference>
<gene>
    <name evidence="1" type="ORF">C095_08910</name>
</gene>
<dbReference type="GO" id="GO:0003700">
    <property type="term" value="F:DNA-binding transcription factor activity"/>
    <property type="evidence" value="ECO:0007669"/>
    <property type="project" value="InterPro"/>
</dbReference>
<dbReference type="SUPFAM" id="SSF46785">
    <property type="entry name" value="Winged helix' DNA-binding domain"/>
    <property type="match status" value="1"/>
</dbReference>
<dbReference type="InterPro" id="IPR036390">
    <property type="entry name" value="WH_DNA-bd_sf"/>
</dbReference>
<sequence>MWIYYNSQGITQHRICEKTFSTKQVVGATIKIYLEKEYIFLEKSNKDGRSKLIKLTEKGRKYAIDILKPLEMVEEKAMLTLTIGERERLLELSEKFYQQFRLCLEEIRKEEYDTI</sequence>
<comment type="caution">
    <text evidence="1">The sequence shown here is derived from an EMBL/GenBank/DDBJ whole genome shotgun (WGS) entry which is preliminary data.</text>
</comment>
<evidence type="ECO:0000313" key="1">
    <source>
        <dbReference type="EMBL" id="KID48848.1"/>
    </source>
</evidence>
<reference evidence="1 2" key="1">
    <citation type="submission" date="2013-08" db="EMBL/GenBank/DDBJ databases">
        <title>An opportunistic ruminal bacterium that causes liver abscesses in cattle.</title>
        <authorList>
            <person name="Benahmed F.H."/>
            <person name="Rasmussen M."/>
            <person name="Harbottle H."/>
            <person name="Soppet D."/>
            <person name="Nagaraja T.G."/>
            <person name="Davidson M."/>
        </authorList>
    </citation>
    <scope>NUCLEOTIDE SEQUENCE [LARGE SCALE GENOMIC DNA]</scope>
    <source>
        <strain evidence="1 2">B35</strain>
    </source>
</reference>
<dbReference type="Proteomes" id="UP000031184">
    <property type="component" value="Unassembled WGS sequence"/>
</dbReference>
<proteinExistence type="predicted"/>
<keyword evidence="1" id="KW-0238">DNA-binding</keyword>
<dbReference type="GO" id="GO:0003677">
    <property type="term" value="F:DNA binding"/>
    <property type="evidence" value="ECO:0007669"/>
    <property type="project" value="UniProtKB-KW"/>
</dbReference>
<organism evidence="1 2">
    <name type="scientific">Fusobacterium necrophorum subsp. funduliforme B35</name>
    <dbReference type="NCBI Taxonomy" id="1226633"/>
    <lineage>
        <taxon>Bacteria</taxon>
        <taxon>Fusobacteriati</taxon>
        <taxon>Fusobacteriota</taxon>
        <taxon>Fusobacteriia</taxon>
        <taxon>Fusobacteriales</taxon>
        <taxon>Fusobacteriaceae</taxon>
        <taxon>Fusobacterium</taxon>
    </lineage>
</organism>